<evidence type="ECO:0000256" key="1">
    <source>
        <dbReference type="ARBA" id="ARBA00002486"/>
    </source>
</evidence>
<evidence type="ECO:0000313" key="5">
    <source>
        <dbReference type="EMBL" id="TCL57865.1"/>
    </source>
</evidence>
<comment type="function">
    <text evidence="1">Transcriptional repressor of xylose-utilizing enzymes.</text>
</comment>
<dbReference type="InterPro" id="IPR036388">
    <property type="entry name" value="WH-like_DNA-bd_sf"/>
</dbReference>
<reference evidence="5 6" key="1">
    <citation type="submission" date="2019-03" db="EMBL/GenBank/DDBJ databases">
        <title>Genomic Encyclopedia of Type Strains, Phase IV (KMG-IV): sequencing the most valuable type-strain genomes for metagenomic binning, comparative biology and taxonomic classification.</title>
        <authorList>
            <person name="Goeker M."/>
        </authorList>
    </citation>
    <scope>NUCLEOTIDE SEQUENCE [LARGE SCALE GENOMIC DNA]</scope>
    <source>
        <strain evidence="5 6">LX-B</strain>
    </source>
</reference>
<dbReference type="Pfam" id="PF13412">
    <property type="entry name" value="HTH_24"/>
    <property type="match status" value="1"/>
</dbReference>
<evidence type="ECO:0000256" key="2">
    <source>
        <dbReference type="ARBA" id="ARBA00006479"/>
    </source>
</evidence>
<dbReference type="SMART" id="SM00419">
    <property type="entry name" value="HTH_CRP"/>
    <property type="match status" value="1"/>
</dbReference>
<dbReference type="InterPro" id="IPR000600">
    <property type="entry name" value="ROK"/>
</dbReference>
<dbReference type="GO" id="GO:0016301">
    <property type="term" value="F:kinase activity"/>
    <property type="evidence" value="ECO:0007669"/>
    <property type="project" value="UniProtKB-KW"/>
</dbReference>
<keyword evidence="3" id="KW-0119">Carbohydrate metabolism</keyword>
<accession>A0A4R1QX92</accession>
<evidence type="ECO:0000256" key="3">
    <source>
        <dbReference type="ARBA" id="ARBA00022629"/>
    </source>
</evidence>
<dbReference type="Proteomes" id="UP000295008">
    <property type="component" value="Unassembled WGS sequence"/>
</dbReference>
<dbReference type="InterPro" id="IPR012318">
    <property type="entry name" value="HTH_CRP"/>
</dbReference>
<evidence type="ECO:0000313" key="6">
    <source>
        <dbReference type="Proteomes" id="UP000295008"/>
    </source>
</evidence>
<sequence length="396" mass="43005">MHHLKGENMGDLRKNNRSKILEILLKRSPISRAEISEISGLTPPTITVLVNELFREGLLEETGVETGKQVGRKRIQLQLLGNSKLALGVELGIRQLTVGLINLQGELLRRETLEIREKEPRAVIDRLLQAVRPLLADCPPEKLVGLGVGATGIVDSVSGLVKNSPNLGWRNFPLGALLERELDLPVAVDNNVRLMALGENTFFHNWGSVSRLILIHVGYGIGCGIILNGQLYSGREFGAGELGHTIIMPEGPLCSCGKFGCLETLASGRALTSAYAQKRGDEWDYSKTLRTLLAAGNQGEPAAVEIMDQGGTYMGYGLINLVNLFAPDLIILHGSIFDSTTYTQAALRPVTQNYFSGEEIPIKHSQAGDELVILGAGAMAIQKFLVQNELDAHIAF</sequence>
<keyword evidence="6" id="KW-1185">Reference proteome</keyword>
<dbReference type="GO" id="GO:0042732">
    <property type="term" value="P:D-xylose metabolic process"/>
    <property type="evidence" value="ECO:0007669"/>
    <property type="project" value="UniProtKB-KW"/>
</dbReference>
<comment type="caution">
    <text evidence="5">The sequence shown here is derived from an EMBL/GenBank/DDBJ whole genome shotgun (WGS) entry which is preliminary data.</text>
</comment>
<keyword evidence="3" id="KW-0859">Xylose metabolism</keyword>
<dbReference type="Pfam" id="PF00480">
    <property type="entry name" value="ROK"/>
    <property type="match status" value="1"/>
</dbReference>
<dbReference type="GO" id="GO:0006355">
    <property type="term" value="P:regulation of DNA-templated transcription"/>
    <property type="evidence" value="ECO:0007669"/>
    <property type="project" value="InterPro"/>
</dbReference>
<dbReference type="PANTHER" id="PTHR18964:SF149">
    <property type="entry name" value="BIFUNCTIONAL UDP-N-ACETYLGLUCOSAMINE 2-EPIMERASE_N-ACETYLMANNOSAMINE KINASE"/>
    <property type="match status" value="1"/>
</dbReference>
<dbReference type="InterPro" id="IPR049874">
    <property type="entry name" value="ROK_cs"/>
</dbReference>
<dbReference type="PROSITE" id="PS01125">
    <property type="entry name" value="ROK"/>
    <property type="match status" value="1"/>
</dbReference>
<dbReference type="RefSeq" id="WP_165908266.1">
    <property type="nucleotide sequence ID" value="NZ_SLUN01000044.1"/>
</dbReference>
<protein>
    <submittedName>
        <fullName evidence="5">Putative NBD/HSP70 family sugar kinase</fullName>
    </submittedName>
</protein>
<gene>
    <name evidence="5" type="ORF">EDC14_104414</name>
</gene>
<comment type="similarity">
    <text evidence="2">Belongs to the ROK (NagC/XylR) family.</text>
</comment>
<dbReference type="Gene3D" id="3.30.420.40">
    <property type="match status" value="2"/>
</dbReference>
<dbReference type="InterPro" id="IPR043129">
    <property type="entry name" value="ATPase_NBD"/>
</dbReference>
<keyword evidence="5" id="KW-0808">Transferase</keyword>
<organism evidence="5 6">
    <name type="scientific">Hydrogenispora ethanolica</name>
    <dbReference type="NCBI Taxonomy" id="1082276"/>
    <lineage>
        <taxon>Bacteria</taxon>
        <taxon>Bacillati</taxon>
        <taxon>Bacillota</taxon>
        <taxon>Hydrogenispora</taxon>
    </lineage>
</organism>
<name>A0A4R1QX92_HYDET</name>
<evidence type="ECO:0000259" key="4">
    <source>
        <dbReference type="SMART" id="SM00419"/>
    </source>
</evidence>
<dbReference type="SUPFAM" id="SSF53067">
    <property type="entry name" value="Actin-like ATPase domain"/>
    <property type="match status" value="1"/>
</dbReference>
<dbReference type="InterPro" id="IPR011991">
    <property type="entry name" value="ArsR-like_HTH"/>
</dbReference>
<proteinExistence type="inferred from homology"/>
<dbReference type="PANTHER" id="PTHR18964">
    <property type="entry name" value="ROK (REPRESSOR, ORF, KINASE) FAMILY"/>
    <property type="match status" value="1"/>
</dbReference>
<dbReference type="EMBL" id="SLUN01000044">
    <property type="protein sequence ID" value="TCL57865.1"/>
    <property type="molecule type" value="Genomic_DNA"/>
</dbReference>
<dbReference type="GO" id="GO:0003677">
    <property type="term" value="F:DNA binding"/>
    <property type="evidence" value="ECO:0007669"/>
    <property type="project" value="InterPro"/>
</dbReference>
<feature type="domain" description="HTH crp-type" evidence="4">
    <location>
        <begin position="22"/>
        <end position="79"/>
    </location>
</feature>
<dbReference type="Gene3D" id="1.10.10.10">
    <property type="entry name" value="Winged helix-like DNA-binding domain superfamily/Winged helix DNA-binding domain"/>
    <property type="match status" value="1"/>
</dbReference>
<keyword evidence="5" id="KW-0418">Kinase</keyword>
<dbReference type="CDD" id="cd00090">
    <property type="entry name" value="HTH_ARSR"/>
    <property type="match status" value="1"/>
</dbReference>
<dbReference type="InterPro" id="IPR036390">
    <property type="entry name" value="WH_DNA-bd_sf"/>
</dbReference>
<dbReference type="AlphaFoldDB" id="A0A4R1QX92"/>
<dbReference type="SUPFAM" id="SSF46785">
    <property type="entry name" value="Winged helix' DNA-binding domain"/>
    <property type="match status" value="1"/>
</dbReference>